<gene>
    <name evidence="1" type="ORF">Y1Q_0023295</name>
</gene>
<proteinExistence type="predicted"/>
<dbReference type="EMBL" id="AKHW03005052">
    <property type="protein sequence ID" value="KYO27913.1"/>
    <property type="molecule type" value="Genomic_DNA"/>
</dbReference>
<keyword evidence="2" id="KW-1185">Reference proteome</keyword>
<dbReference type="AlphaFoldDB" id="A0A151MTT5"/>
<evidence type="ECO:0000313" key="1">
    <source>
        <dbReference type="EMBL" id="KYO27913.1"/>
    </source>
</evidence>
<comment type="caution">
    <text evidence="1">The sequence shown here is derived from an EMBL/GenBank/DDBJ whole genome shotgun (WGS) entry which is preliminary data.</text>
</comment>
<name>A0A151MTT5_ALLMI</name>
<dbReference type="Proteomes" id="UP000050525">
    <property type="component" value="Unassembled WGS sequence"/>
</dbReference>
<evidence type="ECO:0000313" key="2">
    <source>
        <dbReference type="Proteomes" id="UP000050525"/>
    </source>
</evidence>
<sequence length="70" mass="7725">MTRREEDFDMIGLVLRVRQDSCGGRGTISRPQITRAFGFQHGSPLPIRSDGGDLRRKAARCPQEVPALGS</sequence>
<accession>A0A151MTT5</accession>
<reference evidence="1 2" key="1">
    <citation type="journal article" date="2012" name="Genome Biol.">
        <title>Sequencing three crocodilian genomes to illuminate the evolution of archosaurs and amniotes.</title>
        <authorList>
            <person name="St John J.A."/>
            <person name="Braun E.L."/>
            <person name="Isberg S.R."/>
            <person name="Miles L.G."/>
            <person name="Chong A.Y."/>
            <person name="Gongora J."/>
            <person name="Dalzell P."/>
            <person name="Moran C."/>
            <person name="Bed'hom B."/>
            <person name="Abzhanov A."/>
            <person name="Burgess S.C."/>
            <person name="Cooksey A.M."/>
            <person name="Castoe T.A."/>
            <person name="Crawford N.G."/>
            <person name="Densmore L.D."/>
            <person name="Drew J.C."/>
            <person name="Edwards S.V."/>
            <person name="Faircloth B.C."/>
            <person name="Fujita M.K."/>
            <person name="Greenwold M.J."/>
            <person name="Hoffmann F.G."/>
            <person name="Howard J.M."/>
            <person name="Iguchi T."/>
            <person name="Janes D.E."/>
            <person name="Khan S.Y."/>
            <person name="Kohno S."/>
            <person name="de Koning A.J."/>
            <person name="Lance S.L."/>
            <person name="McCarthy F.M."/>
            <person name="McCormack J.E."/>
            <person name="Merchant M.E."/>
            <person name="Peterson D.G."/>
            <person name="Pollock D.D."/>
            <person name="Pourmand N."/>
            <person name="Raney B.J."/>
            <person name="Roessler K.A."/>
            <person name="Sanford J.R."/>
            <person name="Sawyer R.H."/>
            <person name="Schmidt C.J."/>
            <person name="Triplett E.W."/>
            <person name="Tuberville T.D."/>
            <person name="Venegas-Anaya M."/>
            <person name="Howard J.T."/>
            <person name="Jarvis E.D."/>
            <person name="Guillette L.J.Jr."/>
            <person name="Glenn T.C."/>
            <person name="Green R.E."/>
            <person name="Ray D.A."/>
        </authorList>
    </citation>
    <scope>NUCLEOTIDE SEQUENCE [LARGE SCALE GENOMIC DNA]</scope>
    <source>
        <strain evidence="1">KSC_2009_1</strain>
    </source>
</reference>
<protein>
    <submittedName>
        <fullName evidence="1">Uncharacterized protein</fullName>
    </submittedName>
</protein>
<organism evidence="1 2">
    <name type="scientific">Alligator mississippiensis</name>
    <name type="common">American alligator</name>
    <dbReference type="NCBI Taxonomy" id="8496"/>
    <lineage>
        <taxon>Eukaryota</taxon>
        <taxon>Metazoa</taxon>
        <taxon>Chordata</taxon>
        <taxon>Craniata</taxon>
        <taxon>Vertebrata</taxon>
        <taxon>Euteleostomi</taxon>
        <taxon>Archelosauria</taxon>
        <taxon>Archosauria</taxon>
        <taxon>Crocodylia</taxon>
        <taxon>Alligatoridae</taxon>
        <taxon>Alligatorinae</taxon>
        <taxon>Alligator</taxon>
    </lineage>
</organism>